<proteinExistence type="predicted"/>
<evidence type="ECO:0000313" key="1">
    <source>
        <dbReference type="EMBL" id="MBC5581129.1"/>
    </source>
</evidence>
<dbReference type="PANTHER" id="PTHR46658">
    <property type="entry name" value="CYS OR MET METABOLISM PYRIDOXAL-PHOSPHATE-DEPENDENT ENZYME"/>
    <property type="match status" value="1"/>
</dbReference>
<accession>A0A923I8L6</accession>
<gene>
    <name evidence="1" type="ORF">H8S23_06385</name>
</gene>
<dbReference type="EMBL" id="JACONZ010000002">
    <property type="protein sequence ID" value="MBC5581129.1"/>
    <property type="molecule type" value="Genomic_DNA"/>
</dbReference>
<dbReference type="Gene3D" id="3.40.640.10">
    <property type="entry name" value="Type I PLP-dependent aspartate aminotransferase-like (Major domain)"/>
    <property type="match status" value="1"/>
</dbReference>
<reference evidence="1" key="1">
    <citation type="submission" date="2020-08" db="EMBL/GenBank/DDBJ databases">
        <title>Genome public.</title>
        <authorList>
            <person name="Liu C."/>
            <person name="Sun Q."/>
        </authorList>
    </citation>
    <scope>NUCLEOTIDE SEQUENCE</scope>
    <source>
        <strain evidence="1">BX8</strain>
    </source>
</reference>
<sequence>MIQDFFDVSDELLEIDRQAMERCAARFAAIEEIKEHNQWKMLRAFTSCGVAGSHLVGTTGYGYDDRGRDMLDRVFAAAVGAQDALCRPHFLSGTHALAVALFGVLRAGDTLFAATGRPYDTLGGVIGLDGSRLGSLAEFGVRYEEAQLGPDGSPDLAAVEEKSRGAKVCYIQRSRGYASRPALSLQTIGSIAQAAKRANPEVIVMVDNCYGEFTQKDEPVSVGADLMIGSLIKNAGGGIAPTGGYIAGRADLVELCGHRLTAPGTGRELGCTMDVLRQLYLGLYYAPGVTAEALKTSVYASSLFSLLGYQTSPAYDADRNDIITSIETGSPQGLTAVCQGVQAGSPVDSFVTPEPCPMPGYDAEVIMAAGAFTMGSSIELSCDGPMRAPYTAYLQGGLNFAASRAGLLLAAMRLKKSGALQ</sequence>
<dbReference type="Pfam" id="PF06838">
    <property type="entry name" value="Met_gamma_lyase"/>
    <property type="match status" value="1"/>
</dbReference>
<dbReference type="Proteomes" id="UP000659630">
    <property type="component" value="Unassembled WGS sequence"/>
</dbReference>
<keyword evidence="2" id="KW-1185">Reference proteome</keyword>
<name>A0A923I8L6_9FIRM</name>
<evidence type="ECO:0000313" key="2">
    <source>
        <dbReference type="Proteomes" id="UP000659630"/>
    </source>
</evidence>
<dbReference type="Gene3D" id="3.90.1150.60">
    <property type="entry name" value="Methioning gamme-lyase, C-terminal domain"/>
    <property type="match status" value="1"/>
</dbReference>
<dbReference type="SUPFAM" id="SSF53383">
    <property type="entry name" value="PLP-dependent transferases"/>
    <property type="match status" value="1"/>
</dbReference>
<comment type="caution">
    <text evidence="1">The sequence shown here is derived from an EMBL/GenBank/DDBJ whole genome shotgun (WGS) entry which is preliminary data.</text>
</comment>
<dbReference type="InterPro" id="IPR015421">
    <property type="entry name" value="PyrdxlP-dep_Trfase_major"/>
</dbReference>
<dbReference type="AlphaFoldDB" id="A0A923I8L6"/>
<dbReference type="RefSeq" id="WP_186887496.1">
    <property type="nucleotide sequence ID" value="NZ_JACONZ010000002.1"/>
</dbReference>
<protein>
    <submittedName>
        <fullName evidence="1">Methionine gamma-lyase family protein</fullName>
    </submittedName>
</protein>
<organism evidence="1 2">
    <name type="scientific">Anaerofilum hominis</name>
    <dbReference type="NCBI Taxonomy" id="2763016"/>
    <lineage>
        <taxon>Bacteria</taxon>
        <taxon>Bacillati</taxon>
        <taxon>Bacillota</taxon>
        <taxon>Clostridia</taxon>
        <taxon>Eubacteriales</taxon>
        <taxon>Oscillospiraceae</taxon>
        <taxon>Anaerofilum</taxon>
    </lineage>
</organism>
<dbReference type="InterPro" id="IPR015424">
    <property type="entry name" value="PyrdxlP-dep_Trfase"/>
</dbReference>
<dbReference type="InterPro" id="IPR009651">
    <property type="entry name" value="Met_g_lyase_put"/>
</dbReference>
<dbReference type="PANTHER" id="PTHR46658:SF1">
    <property type="entry name" value="CYS OR MET METABOLISM PYRIDOXAL-PHOSPHATE-DEPENDENT ENZYME"/>
    <property type="match status" value="1"/>
</dbReference>